<dbReference type="Proteomes" id="UP001207468">
    <property type="component" value="Unassembled WGS sequence"/>
</dbReference>
<dbReference type="EMBL" id="JAGFNK010000002">
    <property type="protein sequence ID" value="KAI9513221.1"/>
    <property type="molecule type" value="Genomic_DNA"/>
</dbReference>
<keyword evidence="1" id="KW-0378">Hydrolase</keyword>
<evidence type="ECO:0000313" key="1">
    <source>
        <dbReference type="EMBL" id="KAI9513221.1"/>
    </source>
</evidence>
<keyword evidence="2" id="KW-1185">Reference proteome</keyword>
<accession>A0ACC0UNG4</accession>
<evidence type="ECO:0000313" key="2">
    <source>
        <dbReference type="Proteomes" id="UP001207468"/>
    </source>
</evidence>
<comment type="caution">
    <text evidence="1">The sequence shown here is derived from an EMBL/GenBank/DDBJ whole genome shotgun (WGS) entry which is preliminary data.</text>
</comment>
<gene>
    <name evidence="1" type="ORF">F5148DRAFT_283109</name>
</gene>
<name>A0ACC0UNG4_9AGAM</name>
<protein>
    <submittedName>
        <fullName evidence="1">Inosine/uridine-preferring nucleoside hydrolase domain-containing protein</fullName>
    </submittedName>
</protein>
<sequence>MNYVWLDCDPVRLCHHLVHFDQRRRQGHDDATAILLALHSTNIRLLGVSTVRRCLCNTSCTILAQGYFLKVHGNTAAENTKVNAARCLHAFAAPGHVKVYPGAAAPLLRPARHDSEIHGPGGLGGVEGLPLADSEAVRARIDDSLPAVEAMAAAIGRTWNAGEGVKVTVVATGPLTNVALFVSVYPRLLSVAVERIVFMGGGIGVGNRSAVAEFNILCDPEAAQIVLNATVPKTMIPLNVTHKAIVTDSIHNKLLNPTSHEAHPGVASSPLRQMLSTLVHFVREKYKLIFGFMDGPPLHDALTIGYVSHPELFIGRRHRVDVELAGTHTSGETVADVWGYLKSDDTWGRTGRNCEVATDLDVTAFFDLLLGCVARCDEVSPLNLGTKN</sequence>
<organism evidence="1 2">
    <name type="scientific">Russula earlei</name>
    <dbReference type="NCBI Taxonomy" id="71964"/>
    <lineage>
        <taxon>Eukaryota</taxon>
        <taxon>Fungi</taxon>
        <taxon>Dikarya</taxon>
        <taxon>Basidiomycota</taxon>
        <taxon>Agaricomycotina</taxon>
        <taxon>Agaricomycetes</taxon>
        <taxon>Russulales</taxon>
        <taxon>Russulaceae</taxon>
        <taxon>Russula</taxon>
    </lineage>
</organism>
<proteinExistence type="predicted"/>
<reference evidence="1" key="1">
    <citation type="submission" date="2021-03" db="EMBL/GenBank/DDBJ databases">
        <title>Evolutionary priming and transition to the ectomycorrhizal habit in an iconic lineage of mushroom-forming fungi: is preadaptation a requirement?</title>
        <authorList>
            <consortium name="DOE Joint Genome Institute"/>
            <person name="Looney B.P."/>
            <person name="Miyauchi S."/>
            <person name="Morin E."/>
            <person name="Drula E."/>
            <person name="Courty P.E."/>
            <person name="Chicoki N."/>
            <person name="Fauchery L."/>
            <person name="Kohler A."/>
            <person name="Kuo A."/>
            <person name="LaButti K."/>
            <person name="Pangilinan J."/>
            <person name="Lipzen A."/>
            <person name="Riley R."/>
            <person name="Andreopoulos W."/>
            <person name="He G."/>
            <person name="Johnson J."/>
            <person name="Barry K.W."/>
            <person name="Grigoriev I.V."/>
            <person name="Nagy L."/>
            <person name="Hibbett D."/>
            <person name="Henrissat B."/>
            <person name="Matheny P.B."/>
            <person name="Labbe J."/>
            <person name="Martin A.F."/>
        </authorList>
    </citation>
    <scope>NUCLEOTIDE SEQUENCE</scope>
    <source>
        <strain evidence="1">BPL698</strain>
    </source>
</reference>